<organism evidence="5 6">
    <name type="scientific">Hibiscus trionum</name>
    <name type="common">Flower of an hour</name>
    <dbReference type="NCBI Taxonomy" id="183268"/>
    <lineage>
        <taxon>Eukaryota</taxon>
        <taxon>Viridiplantae</taxon>
        <taxon>Streptophyta</taxon>
        <taxon>Embryophyta</taxon>
        <taxon>Tracheophyta</taxon>
        <taxon>Spermatophyta</taxon>
        <taxon>Magnoliopsida</taxon>
        <taxon>eudicotyledons</taxon>
        <taxon>Gunneridae</taxon>
        <taxon>Pentapetalae</taxon>
        <taxon>rosids</taxon>
        <taxon>malvids</taxon>
        <taxon>Malvales</taxon>
        <taxon>Malvaceae</taxon>
        <taxon>Malvoideae</taxon>
        <taxon>Hibiscus</taxon>
    </lineage>
</organism>
<dbReference type="GO" id="GO:0042393">
    <property type="term" value="F:histone binding"/>
    <property type="evidence" value="ECO:0007669"/>
    <property type="project" value="TreeGrafter"/>
</dbReference>
<dbReference type="OrthoDB" id="1863332at2759"/>
<dbReference type="PANTHER" id="PTHR47025">
    <property type="entry name" value="AUTOIMMUNE REGULATOR"/>
    <property type="match status" value="1"/>
</dbReference>
<evidence type="ECO:0000256" key="1">
    <source>
        <dbReference type="ARBA" id="ARBA00004123"/>
    </source>
</evidence>
<evidence type="ECO:0000256" key="2">
    <source>
        <dbReference type="ARBA" id="ARBA00023242"/>
    </source>
</evidence>
<comment type="caution">
    <text evidence="5">The sequence shown here is derived from an EMBL/GenBank/DDBJ whole genome shotgun (WGS) entry which is preliminary data.</text>
</comment>
<comment type="subcellular location">
    <subcellularLocation>
        <location evidence="1">Nucleus</location>
    </subcellularLocation>
</comment>
<name>A0A9W7JC38_HIBTR</name>
<feature type="compositionally biased region" description="Polar residues" evidence="3">
    <location>
        <begin position="390"/>
        <end position="399"/>
    </location>
</feature>
<evidence type="ECO:0000256" key="3">
    <source>
        <dbReference type="SAM" id="MobiDB-lite"/>
    </source>
</evidence>
<dbReference type="Pfam" id="PF16135">
    <property type="entry name" value="TDBD"/>
    <property type="match status" value="1"/>
</dbReference>
<dbReference type="AlphaFoldDB" id="A0A9W7JC38"/>
<dbReference type="InterPro" id="IPR032308">
    <property type="entry name" value="TDBD"/>
</dbReference>
<sequence>MSFQQKSFWTPRDGACLTNGEVHCDNSTRSESKRGHHWFMDADAPELFSNKKQAIESVDSQPVSGIADINVSPWHNASSFQSVSGQFGDRLFGSEAIGTVNMVDRNISSVESGNMNTGRKDFEDQYINSSSEGFSMPHTIEDAPCLSFGGIRKVKINQVKDSNDAMPTSVGHPYSIGVNSIASMSTVYSTSGNNGISLDSTYGSGDENTISMSPTFTKADANFISMGQTFNKRDADFISVGHNYDKGNGSILSMGQPFDKDGNFVSMGQSYEKGDTNLTSLGPSYANLISMAPSFDKEDDNIPVQPSYHKAECNITTIAPAQGKGESGILFMHPNYNKGDSNTISFGSFNDESETNPSCSIISGYDLLMNNQHPIQSSEFPNQQQLVQSNPEINVNDSPKSIPRADTNLKHKEPKTAKKVSPNNFPSNVKSLLSTGMLDGVVVKYVSWSREKNLKGYIQGTGYMCGCKDCNFEKALNAYEFERHANCKTKHPNNHIYFENGKTIYAVVQELKNTPQEMLFDVIQNVTGSQINQKNFGIWKASYQAATRELQRIYGKDDATVSFLR</sequence>
<keyword evidence="2" id="KW-0539">Nucleus</keyword>
<dbReference type="GO" id="GO:0005634">
    <property type="term" value="C:nucleus"/>
    <property type="evidence" value="ECO:0007669"/>
    <property type="project" value="UniProtKB-SubCell"/>
</dbReference>
<reference evidence="5" key="1">
    <citation type="submission" date="2023-05" db="EMBL/GenBank/DDBJ databases">
        <title>Genome and transcriptome analyses reveal genes involved in the formation of fine ridges on petal epidermal cells in Hibiscus trionum.</title>
        <authorList>
            <person name="Koshimizu S."/>
            <person name="Masuda S."/>
            <person name="Ishii T."/>
            <person name="Shirasu K."/>
            <person name="Hoshino A."/>
            <person name="Arita M."/>
        </authorList>
    </citation>
    <scope>NUCLEOTIDE SEQUENCE</scope>
    <source>
        <strain evidence="5">Hamamatsu line</strain>
    </source>
</reference>
<feature type="compositionally biased region" description="Basic and acidic residues" evidence="3">
    <location>
        <begin position="407"/>
        <end position="416"/>
    </location>
</feature>
<dbReference type="GO" id="GO:0000977">
    <property type="term" value="F:RNA polymerase II transcription regulatory region sequence-specific DNA binding"/>
    <property type="evidence" value="ECO:0007669"/>
    <property type="project" value="TreeGrafter"/>
</dbReference>
<proteinExistence type="predicted"/>
<dbReference type="EMBL" id="BSYR01000061">
    <property type="protein sequence ID" value="GMJ11928.1"/>
    <property type="molecule type" value="Genomic_DNA"/>
</dbReference>
<evidence type="ECO:0000313" key="5">
    <source>
        <dbReference type="EMBL" id="GMJ11928.1"/>
    </source>
</evidence>
<keyword evidence="6" id="KW-1185">Reference proteome</keyword>
<accession>A0A9W7JC38</accession>
<dbReference type="GO" id="GO:0003682">
    <property type="term" value="F:chromatin binding"/>
    <property type="evidence" value="ECO:0007669"/>
    <property type="project" value="TreeGrafter"/>
</dbReference>
<evidence type="ECO:0000259" key="4">
    <source>
        <dbReference type="Pfam" id="PF16135"/>
    </source>
</evidence>
<gene>
    <name evidence="5" type="ORF">HRI_004862000</name>
</gene>
<protein>
    <recommendedName>
        <fullName evidence="4">Tify domain-containing protein</fullName>
    </recommendedName>
</protein>
<dbReference type="GO" id="GO:0045944">
    <property type="term" value="P:positive regulation of transcription by RNA polymerase II"/>
    <property type="evidence" value="ECO:0007669"/>
    <property type="project" value="TreeGrafter"/>
</dbReference>
<dbReference type="PANTHER" id="PTHR47025:SF6">
    <property type="entry name" value="N-LYSINE METHYLTRANSFERASE"/>
    <property type="match status" value="1"/>
</dbReference>
<evidence type="ECO:0000313" key="6">
    <source>
        <dbReference type="Proteomes" id="UP001165190"/>
    </source>
</evidence>
<feature type="domain" description="Tify" evidence="4">
    <location>
        <begin position="456"/>
        <end position="510"/>
    </location>
</feature>
<dbReference type="Proteomes" id="UP001165190">
    <property type="component" value="Unassembled WGS sequence"/>
</dbReference>
<feature type="region of interest" description="Disordered" evidence="3">
    <location>
        <begin position="390"/>
        <end position="424"/>
    </location>
</feature>